<dbReference type="PANTHER" id="PTHR21301:SF10">
    <property type="entry name" value="REVERSE TRANSCRIPTASE DOMAIN-CONTAINING PROTEIN"/>
    <property type="match status" value="1"/>
</dbReference>
<organism evidence="1 2">
    <name type="scientific">Eumeta variegata</name>
    <name type="common">Bagworm moth</name>
    <name type="synonym">Eumeta japonica</name>
    <dbReference type="NCBI Taxonomy" id="151549"/>
    <lineage>
        <taxon>Eukaryota</taxon>
        <taxon>Metazoa</taxon>
        <taxon>Ecdysozoa</taxon>
        <taxon>Arthropoda</taxon>
        <taxon>Hexapoda</taxon>
        <taxon>Insecta</taxon>
        <taxon>Pterygota</taxon>
        <taxon>Neoptera</taxon>
        <taxon>Endopterygota</taxon>
        <taxon>Lepidoptera</taxon>
        <taxon>Glossata</taxon>
        <taxon>Ditrysia</taxon>
        <taxon>Tineoidea</taxon>
        <taxon>Psychidae</taxon>
        <taxon>Oiketicinae</taxon>
        <taxon>Eumeta</taxon>
    </lineage>
</organism>
<dbReference type="PANTHER" id="PTHR21301">
    <property type="entry name" value="REVERSE TRANSCRIPTASE"/>
    <property type="match status" value="1"/>
</dbReference>
<accession>A0A4C1X8P0</accession>
<name>A0A4C1X8P0_EUMVA</name>
<evidence type="ECO:0000313" key="1">
    <source>
        <dbReference type="EMBL" id="GBP58719.1"/>
    </source>
</evidence>
<dbReference type="AlphaFoldDB" id="A0A4C1X8P0"/>
<dbReference type="OrthoDB" id="6782675at2759"/>
<protein>
    <submittedName>
        <fullName evidence="1">Uncharacterized protein</fullName>
    </submittedName>
</protein>
<gene>
    <name evidence="1" type="ORF">EVAR_35498_1</name>
</gene>
<sequence length="210" mass="23806">MVNDLDTNEKARADQTPKLQDLGNKLIKTLVEIGVINKAEGKQMKTYNALAPRIYDLRKTYKPGCKFRPVFTLELENNRLPFLNILVEKSTTGELITSWYKKLYDSGRILNFNSNHPLSQKLGVAQGFLNHAIRAHPQEITDSHIHQGACFNAPCTLVDTTVDIFLRMCLVGMKRVRYLSILWNQYSIIWIEIRSGEADSRVSGGLHAAC</sequence>
<dbReference type="EMBL" id="BGZK01000743">
    <property type="protein sequence ID" value="GBP58719.1"/>
    <property type="molecule type" value="Genomic_DNA"/>
</dbReference>
<proteinExistence type="predicted"/>
<evidence type="ECO:0000313" key="2">
    <source>
        <dbReference type="Proteomes" id="UP000299102"/>
    </source>
</evidence>
<keyword evidence="2" id="KW-1185">Reference proteome</keyword>
<dbReference type="Proteomes" id="UP000299102">
    <property type="component" value="Unassembled WGS sequence"/>
</dbReference>
<comment type="caution">
    <text evidence="1">The sequence shown here is derived from an EMBL/GenBank/DDBJ whole genome shotgun (WGS) entry which is preliminary data.</text>
</comment>
<reference evidence="1 2" key="1">
    <citation type="journal article" date="2019" name="Commun. Biol.">
        <title>The bagworm genome reveals a unique fibroin gene that provides high tensile strength.</title>
        <authorList>
            <person name="Kono N."/>
            <person name="Nakamura H."/>
            <person name="Ohtoshi R."/>
            <person name="Tomita M."/>
            <person name="Numata K."/>
            <person name="Arakawa K."/>
        </authorList>
    </citation>
    <scope>NUCLEOTIDE SEQUENCE [LARGE SCALE GENOMIC DNA]</scope>
</reference>